<gene>
    <name evidence="1" type="ORF">LCGC14_2616360</name>
</gene>
<proteinExistence type="predicted"/>
<organism evidence="1">
    <name type="scientific">marine sediment metagenome</name>
    <dbReference type="NCBI Taxonomy" id="412755"/>
    <lineage>
        <taxon>unclassified sequences</taxon>
        <taxon>metagenomes</taxon>
        <taxon>ecological metagenomes</taxon>
    </lineage>
</organism>
<sequence length="82" mass="9438">MKITRMVKEYIKINGWPENRVRVGPATCGHPRYGNKTDCRTVHAYSEAIAINKEETFYAFIYHRPCSMHDDSRAVGGIEYGE</sequence>
<dbReference type="EMBL" id="LAZR01044534">
    <property type="protein sequence ID" value="KKL04406.1"/>
    <property type="molecule type" value="Genomic_DNA"/>
</dbReference>
<name>A0A0F9CFG3_9ZZZZ</name>
<comment type="caution">
    <text evidence="1">The sequence shown here is derived from an EMBL/GenBank/DDBJ whole genome shotgun (WGS) entry which is preliminary data.</text>
</comment>
<reference evidence="1" key="1">
    <citation type="journal article" date="2015" name="Nature">
        <title>Complex archaea that bridge the gap between prokaryotes and eukaryotes.</title>
        <authorList>
            <person name="Spang A."/>
            <person name="Saw J.H."/>
            <person name="Jorgensen S.L."/>
            <person name="Zaremba-Niedzwiedzka K."/>
            <person name="Martijn J."/>
            <person name="Lind A.E."/>
            <person name="van Eijk R."/>
            <person name="Schleper C."/>
            <person name="Guy L."/>
            <person name="Ettema T.J."/>
        </authorList>
    </citation>
    <scope>NUCLEOTIDE SEQUENCE</scope>
</reference>
<evidence type="ECO:0000313" key="1">
    <source>
        <dbReference type="EMBL" id="KKL04406.1"/>
    </source>
</evidence>
<protein>
    <submittedName>
        <fullName evidence="1">Uncharacterized protein</fullName>
    </submittedName>
</protein>
<dbReference type="AlphaFoldDB" id="A0A0F9CFG3"/>
<accession>A0A0F9CFG3</accession>